<organism evidence="1">
    <name type="scientific">marine sediment metagenome</name>
    <dbReference type="NCBI Taxonomy" id="412755"/>
    <lineage>
        <taxon>unclassified sequences</taxon>
        <taxon>metagenomes</taxon>
        <taxon>ecological metagenomes</taxon>
    </lineage>
</organism>
<proteinExistence type="predicted"/>
<comment type="caution">
    <text evidence="1">The sequence shown here is derived from an EMBL/GenBank/DDBJ whole genome shotgun (WGS) entry which is preliminary data.</text>
</comment>
<accession>A0A0F9IVH7</accession>
<sequence length="156" mass="17532">MAEAFNWDDADNAVEPELIGVDAEGNFQSVEAQFKVNGVPEVVGSDDPNKRNIWLEILCEAIDYPNSPTVVHRLFIPNKEIQKAKTYNTFLLRIKRFRESLGWTPETPAVLGAQYPDLENAVFNAKVGLEKGKDGFDDKNQLSRFQAAYILICQPS</sequence>
<dbReference type="AlphaFoldDB" id="A0A0F9IVH7"/>
<evidence type="ECO:0000313" key="1">
    <source>
        <dbReference type="EMBL" id="KKM61349.1"/>
    </source>
</evidence>
<protein>
    <submittedName>
        <fullName evidence="1">Uncharacterized protein</fullName>
    </submittedName>
</protein>
<gene>
    <name evidence="1" type="ORF">LCGC14_1532550</name>
</gene>
<dbReference type="EMBL" id="LAZR01011500">
    <property type="protein sequence ID" value="KKM61349.1"/>
    <property type="molecule type" value="Genomic_DNA"/>
</dbReference>
<reference evidence="1" key="1">
    <citation type="journal article" date="2015" name="Nature">
        <title>Complex archaea that bridge the gap between prokaryotes and eukaryotes.</title>
        <authorList>
            <person name="Spang A."/>
            <person name="Saw J.H."/>
            <person name="Jorgensen S.L."/>
            <person name="Zaremba-Niedzwiedzka K."/>
            <person name="Martijn J."/>
            <person name="Lind A.E."/>
            <person name="van Eijk R."/>
            <person name="Schleper C."/>
            <person name="Guy L."/>
            <person name="Ettema T.J."/>
        </authorList>
    </citation>
    <scope>NUCLEOTIDE SEQUENCE</scope>
</reference>
<name>A0A0F9IVH7_9ZZZZ</name>